<dbReference type="AlphaFoldDB" id="A0A0K2V4U8"/>
<proteinExistence type="predicted"/>
<accession>A0A0K2V4U8</accession>
<dbReference type="EMBL" id="HACA01028207">
    <property type="protein sequence ID" value="CDW45568.1"/>
    <property type="molecule type" value="Transcribed_RNA"/>
</dbReference>
<evidence type="ECO:0000313" key="1">
    <source>
        <dbReference type="EMBL" id="CDW45568.1"/>
    </source>
</evidence>
<name>A0A0K2V4U8_LEPSM</name>
<reference evidence="1" key="1">
    <citation type="submission" date="2014-05" db="EMBL/GenBank/DDBJ databases">
        <authorList>
            <person name="Chronopoulou M."/>
        </authorList>
    </citation>
    <scope>NUCLEOTIDE SEQUENCE</scope>
    <source>
        <tissue evidence="1">Whole organism</tissue>
    </source>
</reference>
<protein>
    <submittedName>
        <fullName evidence="1">Uncharacterized protein</fullName>
    </submittedName>
</protein>
<organism evidence="1">
    <name type="scientific">Lepeophtheirus salmonis</name>
    <name type="common">Salmon louse</name>
    <name type="synonym">Caligus salmonis</name>
    <dbReference type="NCBI Taxonomy" id="72036"/>
    <lineage>
        <taxon>Eukaryota</taxon>
        <taxon>Metazoa</taxon>
        <taxon>Ecdysozoa</taxon>
        <taxon>Arthropoda</taxon>
        <taxon>Crustacea</taxon>
        <taxon>Multicrustacea</taxon>
        <taxon>Hexanauplia</taxon>
        <taxon>Copepoda</taxon>
        <taxon>Siphonostomatoida</taxon>
        <taxon>Caligidae</taxon>
        <taxon>Lepeophtheirus</taxon>
    </lineage>
</organism>
<sequence length="60" mass="7173">MRSGRKHQHPRSWRLLMKGSPSYSEDALEVCKKFVRTLKLPDTWMIRIRESLCREVEGNE</sequence>